<protein>
    <submittedName>
        <fullName evidence="2">DraG1</fullName>
        <ecNumber evidence="2">3.2.2.24</ecNumber>
    </submittedName>
</protein>
<evidence type="ECO:0000256" key="1">
    <source>
        <dbReference type="PIRSR" id="PIRSR605502-1"/>
    </source>
</evidence>
<dbReference type="RefSeq" id="WP_015902883.1">
    <property type="nucleotide sequence ID" value="NC_012108.1"/>
</dbReference>
<dbReference type="Pfam" id="PF03747">
    <property type="entry name" value="ADP_ribosyl_GH"/>
    <property type="match status" value="1"/>
</dbReference>
<keyword evidence="2" id="KW-0326">Glycosidase</keyword>
<dbReference type="Gene3D" id="1.10.4080.10">
    <property type="entry name" value="ADP-ribosylation/Crystallin J1"/>
    <property type="match status" value="1"/>
</dbReference>
<dbReference type="EMBL" id="CP001087">
    <property type="protein sequence ID" value="ACN14094.1"/>
    <property type="molecule type" value="Genomic_DNA"/>
</dbReference>
<dbReference type="InterPro" id="IPR036705">
    <property type="entry name" value="Ribosyl_crysJ1_sf"/>
</dbReference>
<feature type="binding site" evidence="1">
    <location>
        <position position="65"/>
    </location>
    <ligand>
        <name>Mg(2+)</name>
        <dbReference type="ChEBI" id="CHEBI:18420"/>
        <label>1</label>
    </ligand>
</feature>
<dbReference type="InterPro" id="IPR013479">
    <property type="entry name" value="ADP-ribosyl_diN_reduct_hydro"/>
</dbReference>
<name>C0QKM3_DESAH</name>
<dbReference type="OrthoDB" id="9806482at2"/>
<dbReference type="GO" id="GO:0047407">
    <property type="term" value="F:ADP-ribosyl-[dinitrogen reductase] hydrolase activity"/>
    <property type="evidence" value="ECO:0007669"/>
    <property type="project" value="UniProtKB-EC"/>
</dbReference>
<sequence>MDRFQKLDWPIIKDRARAAFIGVALGDALGATTEFMTPREIKVQFGVHNQIIGKGWLYLKPGQVTDDTEMSIFLGRAIRDSRGWDLSAIADSFADWMKSRPIDIGSTCSRGIRNYIVHKTLEVPPSRWDAGNGALMRMVPVTLYTLGDGETLARHAVEQAHITHNNPLSDAACIFFGHLVHRAIMGDTLDDLRTLTRDFVIQYPVFGYQPYPGNSSAYVVDTVQTVFHFLFSTNTFEECLVNTVNQGGDADTTGAIAGMVAGALYGFSSLPKRWIKRLDSKIYSEVLELSDHLVDHSPLSHISEKFHF</sequence>
<organism evidence="2 3">
    <name type="scientific">Desulforapulum autotrophicum (strain ATCC 43914 / DSM 3382 / VKM B-1955 / HRM2)</name>
    <name type="common">Desulfobacterium autotrophicum</name>
    <dbReference type="NCBI Taxonomy" id="177437"/>
    <lineage>
        <taxon>Bacteria</taxon>
        <taxon>Pseudomonadati</taxon>
        <taxon>Thermodesulfobacteriota</taxon>
        <taxon>Desulfobacteria</taxon>
        <taxon>Desulfobacterales</taxon>
        <taxon>Desulfobacteraceae</taxon>
        <taxon>Desulforapulum</taxon>
    </lineage>
</organism>
<keyword evidence="3" id="KW-1185">Reference proteome</keyword>
<gene>
    <name evidence="2" type="primary">draG1</name>
    <name evidence="2" type="ordered locus">HRM2_09820</name>
</gene>
<dbReference type="SUPFAM" id="SSF101478">
    <property type="entry name" value="ADP-ribosylglycohydrolase"/>
    <property type="match status" value="1"/>
</dbReference>
<evidence type="ECO:0000313" key="3">
    <source>
        <dbReference type="Proteomes" id="UP000000442"/>
    </source>
</evidence>
<dbReference type="HOGENOM" id="CLU_024566_8_2_7"/>
<dbReference type="NCBIfam" id="TIGR02662">
    <property type="entry name" value="dinitro_DRAG"/>
    <property type="match status" value="1"/>
</dbReference>
<reference evidence="2 3" key="1">
    <citation type="journal article" date="2009" name="Environ. Microbiol.">
        <title>Genome sequence of Desulfobacterium autotrophicum HRM2, a marine sulfate reducer oxidizing organic carbon completely to carbon dioxide.</title>
        <authorList>
            <person name="Strittmatter A.W."/>
            <person name="Liesegang H."/>
            <person name="Rabus R."/>
            <person name="Decker I."/>
            <person name="Amann J."/>
            <person name="Andres S."/>
            <person name="Henne A."/>
            <person name="Fricke W.F."/>
            <person name="Martinez-Arias R."/>
            <person name="Bartels D."/>
            <person name="Goesmann A."/>
            <person name="Krause L."/>
            <person name="Puehler A."/>
            <person name="Klenk H.P."/>
            <person name="Richter M."/>
            <person name="Schuler M."/>
            <person name="Gloeckner F.O."/>
            <person name="Meyerdierks A."/>
            <person name="Gottschalk G."/>
            <person name="Amann R."/>
        </authorList>
    </citation>
    <scope>NUCLEOTIDE SEQUENCE [LARGE SCALE GENOMIC DNA]</scope>
    <source>
        <strain evidence="3">ATCC 43914 / DSM 3382 / HRM2</strain>
    </source>
</reference>
<dbReference type="PANTHER" id="PTHR16222:SF12">
    <property type="entry name" value="ADP-RIBOSYLGLYCOHYDROLASE-RELATED"/>
    <property type="match status" value="1"/>
</dbReference>
<keyword evidence="1" id="KW-0479">Metal-binding</keyword>
<keyword evidence="2" id="KW-0378">Hydrolase</keyword>
<feature type="binding site" evidence="1">
    <location>
        <position position="67"/>
    </location>
    <ligand>
        <name>Mg(2+)</name>
        <dbReference type="ChEBI" id="CHEBI:18420"/>
        <label>1</label>
    </ligand>
</feature>
<dbReference type="EC" id="3.2.2.24" evidence="2"/>
<dbReference type="KEGG" id="dat:HRM2_09820"/>
<dbReference type="Proteomes" id="UP000000442">
    <property type="component" value="Chromosome"/>
</dbReference>
<dbReference type="STRING" id="177437.HRM2_09820"/>
<comment type="cofactor">
    <cofactor evidence="1">
        <name>Mg(2+)</name>
        <dbReference type="ChEBI" id="CHEBI:18420"/>
    </cofactor>
    <text evidence="1">Binds 2 magnesium ions per subunit.</text>
</comment>
<dbReference type="GO" id="GO:0046872">
    <property type="term" value="F:metal ion binding"/>
    <property type="evidence" value="ECO:0007669"/>
    <property type="project" value="UniProtKB-KW"/>
</dbReference>
<dbReference type="eggNOG" id="COG1397">
    <property type="taxonomic scope" value="Bacteria"/>
</dbReference>
<dbReference type="AlphaFoldDB" id="C0QKM3"/>
<dbReference type="InterPro" id="IPR005502">
    <property type="entry name" value="Ribosyl_crysJ1"/>
</dbReference>
<dbReference type="InterPro" id="IPR050792">
    <property type="entry name" value="ADP-ribosylglycohydrolase"/>
</dbReference>
<evidence type="ECO:0000313" key="2">
    <source>
        <dbReference type="EMBL" id="ACN14094.1"/>
    </source>
</evidence>
<feature type="binding site" evidence="1">
    <location>
        <position position="251"/>
    </location>
    <ligand>
        <name>Mg(2+)</name>
        <dbReference type="ChEBI" id="CHEBI:18420"/>
        <label>1</label>
    </ligand>
</feature>
<proteinExistence type="predicted"/>
<keyword evidence="1" id="KW-0460">Magnesium</keyword>
<feature type="binding site" evidence="1">
    <location>
        <position position="249"/>
    </location>
    <ligand>
        <name>Mg(2+)</name>
        <dbReference type="ChEBI" id="CHEBI:18420"/>
        <label>1</label>
    </ligand>
</feature>
<dbReference type="PANTHER" id="PTHR16222">
    <property type="entry name" value="ADP-RIBOSYLGLYCOHYDROLASE"/>
    <property type="match status" value="1"/>
</dbReference>
<accession>C0QKM3</accession>
<feature type="binding site" evidence="1">
    <location>
        <position position="252"/>
    </location>
    <ligand>
        <name>Mg(2+)</name>
        <dbReference type="ChEBI" id="CHEBI:18420"/>
        <label>1</label>
    </ligand>
</feature>
<feature type="binding site" evidence="1">
    <location>
        <position position="66"/>
    </location>
    <ligand>
        <name>Mg(2+)</name>
        <dbReference type="ChEBI" id="CHEBI:18420"/>
        <label>1</label>
    </ligand>
</feature>